<protein>
    <submittedName>
        <fullName evidence="1">Uncharacterized protein</fullName>
    </submittedName>
</protein>
<reference evidence="2" key="1">
    <citation type="submission" date="2024-06" db="EMBL/GenBank/DDBJ databases">
        <title>Multi-omics analyses provide insights into the biosynthesis of the anticancer antibiotic pleurotin in Hohenbuehelia grisea.</title>
        <authorList>
            <person name="Weaver J.A."/>
            <person name="Alberti F."/>
        </authorList>
    </citation>
    <scope>NUCLEOTIDE SEQUENCE [LARGE SCALE GENOMIC DNA]</scope>
    <source>
        <strain evidence="2">T-177</strain>
    </source>
</reference>
<gene>
    <name evidence="1" type="ORF">HGRIS_001945</name>
</gene>
<keyword evidence="2" id="KW-1185">Reference proteome</keyword>
<dbReference type="EMBL" id="JASNQZ010000006">
    <property type="protein sequence ID" value="KAL0955728.1"/>
    <property type="molecule type" value="Genomic_DNA"/>
</dbReference>
<dbReference type="Proteomes" id="UP001556367">
    <property type="component" value="Unassembled WGS sequence"/>
</dbReference>
<evidence type="ECO:0000313" key="2">
    <source>
        <dbReference type="Proteomes" id="UP001556367"/>
    </source>
</evidence>
<comment type="caution">
    <text evidence="1">The sequence shown here is derived from an EMBL/GenBank/DDBJ whole genome shotgun (WGS) entry which is preliminary data.</text>
</comment>
<evidence type="ECO:0000313" key="1">
    <source>
        <dbReference type="EMBL" id="KAL0955728.1"/>
    </source>
</evidence>
<proteinExistence type="predicted"/>
<accession>A0ABR3JIX8</accession>
<sequence>MYYIPHIISALAITSLSIHLLNHRKQNDAQNTTINARLSILTAIAHNLRHSPENTREIARLQRLALSLAHSQQPASQTHLHQPSNSELSWRDIFLGQPTPRTSDWDNRDLQQLLDEINAEMAAPPARN</sequence>
<organism evidence="1 2">
    <name type="scientific">Hohenbuehelia grisea</name>
    <dbReference type="NCBI Taxonomy" id="104357"/>
    <lineage>
        <taxon>Eukaryota</taxon>
        <taxon>Fungi</taxon>
        <taxon>Dikarya</taxon>
        <taxon>Basidiomycota</taxon>
        <taxon>Agaricomycotina</taxon>
        <taxon>Agaricomycetes</taxon>
        <taxon>Agaricomycetidae</taxon>
        <taxon>Agaricales</taxon>
        <taxon>Pleurotineae</taxon>
        <taxon>Pleurotaceae</taxon>
        <taxon>Hohenbuehelia</taxon>
    </lineage>
</organism>
<name>A0ABR3JIX8_9AGAR</name>